<comment type="similarity">
    <text evidence="2">Belongs to the CobB/CobQ family. GatD subfamily.</text>
</comment>
<dbReference type="GO" id="GO:0008360">
    <property type="term" value="P:regulation of cell shape"/>
    <property type="evidence" value="ECO:0007669"/>
    <property type="project" value="UniProtKB-KW"/>
</dbReference>
<dbReference type="GO" id="GO:0071555">
    <property type="term" value="P:cell wall organization"/>
    <property type="evidence" value="ECO:0007669"/>
    <property type="project" value="UniProtKB-KW"/>
</dbReference>
<dbReference type="Pfam" id="PF07685">
    <property type="entry name" value="GATase_3"/>
    <property type="match status" value="1"/>
</dbReference>
<dbReference type="PROSITE" id="PS51274">
    <property type="entry name" value="GATASE_COBBQ"/>
    <property type="match status" value="1"/>
</dbReference>
<evidence type="ECO:0000313" key="5">
    <source>
        <dbReference type="Proteomes" id="UP000320813"/>
    </source>
</evidence>
<comment type="subunit">
    <text evidence="2">Forms a heterodimer with MurT.</text>
</comment>
<dbReference type="Proteomes" id="UP000320813">
    <property type="component" value="Unassembled WGS sequence"/>
</dbReference>
<dbReference type="InterPro" id="IPR029062">
    <property type="entry name" value="Class_I_gatase-like"/>
</dbReference>
<dbReference type="PANTHER" id="PTHR21343">
    <property type="entry name" value="DETHIOBIOTIN SYNTHETASE"/>
    <property type="match status" value="1"/>
</dbReference>
<dbReference type="InterPro" id="IPR011698">
    <property type="entry name" value="GATase_3"/>
</dbReference>
<name>A0A519B9E4_9DELT</name>
<sequence>MKKAFELTAIDLYPEIMNIYGDRGNVLYFRYRASMYGISLKIENISLEKVLRADNMDIIFMGGGQDAEQALIYDDFIKNKKNILKEALDRHIIMLAVCGSYQLLCDYYKSSAGKIIEGISLFKGYTEAKSPRLTGNIAIKFNDTVAVGFENHGGRTYLEETQKPFGTVLRGFGNNGEDKTEGARTDNFFGTYLHGSFLPKNFVFCDYLIDIALKNRYNISLDEVTSINRIKIDNSFEINARKDIKELSGFISM</sequence>
<reference evidence="4 5" key="1">
    <citation type="submission" date="2019-01" db="EMBL/GenBank/DDBJ databases">
        <title>Insights into ecological role of a new deltaproteobacterial order Candidatus Sinidesulfobacterales (Sva0485) by metagenomics and metatranscriptomics.</title>
        <authorList>
            <person name="Tan S."/>
            <person name="Liu J."/>
            <person name="Fang Y."/>
            <person name="Hedlund B.P."/>
            <person name="Lian Z.H."/>
            <person name="Huang L.Y."/>
            <person name="Li J.T."/>
            <person name="Huang L.N."/>
            <person name="Li W.J."/>
            <person name="Jiang H.C."/>
            <person name="Dong H.L."/>
            <person name="Shu W.S."/>
        </authorList>
    </citation>
    <scope>NUCLEOTIDE SEQUENCE [LARGE SCALE GENOMIC DNA]</scope>
    <source>
        <strain evidence="4">AP3</strain>
    </source>
</reference>
<dbReference type="EMBL" id="SGBD01000005">
    <property type="protein sequence ID" value="RZD13919.1"/>
    <property type="molecule type" value="Genomic_DNA"/>
</dbReference>
<evidence type="ECO:0000259" key="3">
    <source>
        <dbReference type="Pfam" id="PF07685"/>
    </source>
</evidence>
<evidence type="ECO:0000256" key="2">
    <source>
        <dbReference type="HAMAP-Rule" id="MF_02213"/>
    </source>
</evidence>
<protein>
    <recommendedName>
        <fullName evidence="2">Lipid II isoglutaminyl synthase (glutamine-hydrolyzing) subunit GatD</fullName>
        <ecNumber evidence="2">6.3.5.13</ecNumber>
    </recommendedName>
    <alternativeName>
        <fullName evidence="2">Lipid II isoglutaminyl synthase glutaminase subunit</fullName>
        <ecNumber evidence="2">3.5.1.2</ecNumber>
    </alternativeName>
</protein>
<accession>A0A519B9E4</accession>
<comment type="caution">
    <text evidence="4">The sequence shown here is derived from an EMBL/GenBank/DDBJ whole genome shotgun (WGS) entry which is preliminary data.</text>
</comment>
<dbReference type="HAMAP" id="MF_02213">
    <property type="entry name" value="Lipid_II_synth_GatD"/>
    <property type="match status" value="1"/>
</dbReference>
<organism evidence="4 5">
    <name type="scientific">Candidatus Acidulodesulfobacterium ferriphilum</name>
    <dbReference type="NCBI Taxonomy" id="2597223"/>
    <lineage>
        <taxon>Bacteria</taxon>
        <taxon>Deltaproteobacteria</taxon>
        <taxon>Candidatus Acidulodesulfobacterales</taxon>
        <taxon>Candidatus Acidulodesulfobacterium</taxon>
    </lineage>
</organism>
<keyword evidence="2" id="KW-0133">Cell shape</keyword>
<keyword evidence="1 2" id="KW-0315">Glutamine amidotransferase</keyword>
<dbReference type="SUPFAM" id="SSF52317">
    <property type="entry name" value="Class I glutamine amidotransferase-like"/>
    <property type="match status" value="1"/>
</dbReference>
<feature type="active site" description="Nucleophile" evidence="2">
    <location>
        <position position="98"/>
    </location>
</feature>
<comment type="pathway">
    <text evidence="2">Cell wall biogenesis; peptidoglycan biosynthesis.</text>
</comment>
<comment type="catalytic activity">
    <reaction evidence="2">
        <text>L-glutamine + H2O = L-glutamate + NH4(+)</text>
        <dbReference type="Rhea" id="RHEA:15889"/>
        <dbReference type="ChEBI" id="CHEBI:15377"/>
        <dbReference type="ChEBI" id="CHEBI:28938"/>
        <dbReference type="ChEBI" id="CHEBI:29985"/>
        <dbReference type="ChEBI" id="CHEBI:58359"/>
        <dbReference type="EC" id="3.5.1.2"/>
    </reaction>
</comment>
<dbReference type="CDD" id="cd01750">
    <property type="entry name" value="GATase1_CobQ"/>
    <property type="match status" value="1"/>
</dbReference>
<comment type="function">
    <text evidence="2">The lipid II isoglutaminyl synthase complex catalyzes the formation of alpha-D-isoglutamine in the cell wall lipid II stem peptide. The GatD subunit catalyzes the hydrolysis of glutamine to glutamate and ammonia. The resulting ammonia molecule is channeled to the active site of MurT.</text>
</comment>
<dbReference type="PANTHER" id="PTHR21343:SF9">
    <property type="entry name" value="LIPID II ISOGLUTAMINYL SYNTHASE (GLUTAMINE-HYDROLYZING) SUBUNIT GATD"/>
    <property type="match status" value="1"/>
</dbReference>
<keyword evidence="4" id="KW-0808">Transferase</keyword>
<dbReference type="GO" id="GO:0009252">
    <property type="term" value="P:peptidoglycan biosynthetic process"/>
    <property type="evidence" value="ECO:0007669"/>
    <property type="project" value="UniProtKB-UniRule"/>
</dbReference>
<feature type="binding site" evidence="2">
    <location>
        <position position="132"/>
    </location>
    <ligand>
        <name>substrate</name>
    </ligand>
</feature>
<dbReference type="GO" id="GO:0004359">
    <property type="term" value="F:glutaminase activity"/>
    <property type="evidence" value="ECO:0007669"/>
    <property type="project" value="UniProtKB-UniRule"/>
</dbReference>
<dbReference type="InterPro" id="IPR033949">
    <property type="entry name" value="CobQ_GATase1"/>
</dbReference>
<dbReference type="InterPro" id="IPR043702">
    <property type="entry name" value="Lipid_II_synth_GatD"/>
</dbReference>
<dbReference type="GO" id="GO:0140282">
    <property type="term" value="F:carbon-nitrogen ligase activity on lipid II"/>
    <property type="evidence" value="ECO:0007669"/>
    <property type="project" value="UniProtKB-UniRule"/>
</dbReference>
<comment type="catalytic activity">
    <reaction evidence="2">
        <text>beta-D-GlcNAc-(1-&gt;4)-Mur2Ac(oyl-L-Ala-gamma-D-Glu-L-Lys-D-Ala-D-Ala)-di-trans,octa-cis-undecaprenyl diphosphate + L-glutamine + ATP + H2O = beta-D-GlcNAc-(1-&gt;4)-Mur2Ac(oyl-L-Ala-D-isoglutaminyl-L-Lys-D-Ala-D-Ala)-di-trans,octa-cis-undecaprenyl diphosphate + L-glutamate + ADP + phosphate + H(+)</text>
        <dbReference type="Rhea" id="RHEA:57928"/>
        <dbReference type="ChEBI" id="CHEBI:15377"/>
        <dbReference type="ChEBI" id="CHEBI:15378"/>
        <dbReference type="ChEBI" id="CHEBI:29985"/>
        <dbReference type="ChEBI" id="CHEBI:30616"/>
        <dbReference type="ChEBI" id="CHEBI:43474"/>
        <dbReference type="ChEBI" id="CHEBI:58359"/>
        <dbReference type="ChEBI" id="CHEBI:60033"/>
        <dbReference type="ChEBI" id="CHEBI:62233"/>
        <dbReference type="ChEBI" id="CHEBI:456216"/>
        <dbReference type="EC" id="6.3.5.13"/>
    </reaction>
</comment>
<dbReference type="UniPathway" id="UPA00219"/>
<evidence type="ECO:0000313" key="4">
    <source>
        <dbReference type="EMBL" id="RZD13919.1"/>
    </source>
</evidence>
<dbReference type="EC" id="3.5.1.2" evidence="2"/>
<gene>
    <name evidence="2" type="primary">gatD</name>
    <name evidence="4" type="ORF">EVJ47_08285</name>
</gene>
<dbReference type="AlphaFoldDB" id="A0A519B9E4"/>
<dbReference type="EC" id="6.3.5.13" evidence="2"/>
<dbReference type="GO" id="GO:0009236">
    <property type="term" value="P:cobalamin biosynthetic process"/>
    <property type="evidence" value="ECO:0007669"/>
    <property type="project" value="InterPro"/>
</dbReference>
<keyword evidence="2" id="KW-0961">Cell wall biogenesis/degradation</keyword>
<feature type="active site" evidence="2">
    <location>
        <position position="194"/>
    </location>
</feature>
<keyword evidence="2" id="KW-0436">Ligase</keyword>
<dbReference type="GO" id="GO:0016740">
    <property type="term" value="F:transferase activity"/>
    <property type="evidence" value="ECO:0007669"/>
    <property type="project" value="UniProtKB-KW"/>
</dbReference>
<keyword evidence="2" id="KW-0378">Hydrolase</keyword>
<keyword evidence="2" id="KW-0573">Peptidoglycan synthesis</keyword>
<feature type="domain" description="CobB/CobQ-like glutamine amidotransferase" evidence="3">
    <location>
        <begin position="13"/>
        <end position="202"/>
    </location>
</feature>
<evidence type="ECO:0000256" key="1">
    <source>
        <dbReference type="ARBA" id="ARBA00022962"/>
    </source>
</evidence>
<proteinExistence type="inferred from homology"/>